<dbReference type="RefSeq" id="XP_028131763.1">
    <property type="nucleotide sequence ID" value="XM_028275962.1"/>
</dbReference>
<evidence type="ECO:0000313" key="2">
    <source>
        <dbReference type="RefSeq" id="XP_028131763.1"/>
    </source>
</evidence>
<feature type="compositionally biased region" description="Pro residues" evidence="1">
    <location>
        <begin position="282"/>
        <end position="299"/>
    </location>
</feature>
<organism evidence="2">
    <name type="scientific">Diabrotica virgifera virgifera</name>
    <name type="common">western corn rootworm</name>
    <dbReference type="NCBI Taxonomy" id="50390"/>
    <lineage>
        <taxon>Eukaryota</taxon>
        <taxon>Metazoa</taxon>
        <taxon>Ecdysozoa</taxon>
        <taxon>Arthropoda</taxon>
        <taxon>Hexapoda</taxon>
        <taxon>Insecta</taxon>
        <taxon>Pterygota</taxon>
        <taxon>Neoptera</taxon>
        <taxon>Endopterygota</taxon>
        <taxon>Coleoptera</taxon>
        <taxon>Polyphaga</taxon>
        <taxon>Cucujiformia</taxon>
        <taxon>Chrysomeloidea</taxon>
        <taxon>Chrysomelidae</taxon>
        <taxon>Galerucinae</taxon>
        <taxon>Diabroticina</taxon>
        <taxon>Diabroticites</taxon>
        <taxon>Diabrotica</taxon>
    </lineage>
</organism>
<feature type="compositionally biased region" description="Polar residues" evidence="1">
    <location>
        <begin position="304"/>
        <end position="313"/>
    </location>
</feature>
<dbReference type="AlphaFoldDB" id="A0A6P7FEL5"/>
<gene>
    <name evidence="2" type="primary">LOC114327368</name>
</gene>
<accession>A0A6P7FEL5</accession>
<dbReference type="KEGG" id="dvv:114327368"/>
<sequence>MTSVTVVLDKEKKHQYKDYVNFLGNYKNGKKSESDTNSSLNSSVSDLNELNEMPTKSFNEYLKDYNTKKFQPVQPAFIKKEEAPKNVKTEVFIQINNTKNTNNSQIQVTLPKPKLDETDGEQIKISVGELSQKFCNTSVHNNKTQTHILKRSSSITEKTKIFEENHDENKKVITKINKVNHIEKFPKKVQAATKKPNQTFIEIRKQELQNSPKINDSVSPPPGKIDVAKFSSQLEHTINNNSTVPVKHSQEEVCSEVPIEPITVDAQESIIKVEIPVSNSAIPPPPPPPLPPANLPPRPVVTSPKVSNSSPKTFHQVPKAPVSNGYSTLPRTGNNTLPRTPNHANDGSLDRNDPRVKKLVYGALQGMYGAYHDKANDYLATLPKNRVKKGNGLDSIINSIAAQGGLDKLCGRAIPKSETESVEANILI</sequence>
<feature type="compositionally biased region" description="Polar residues" evidence="1">
    <location>
        <begin position="324"/>
        <end position="345"/>
    </location>
</feature>
<evidence type="ECO:0000256" key="1">
    <source>
        <dbReference type="SAM" id="MobiDB-lite"/>
    </source>
</evidence>
<feature type="region of interest" description="Disordered" evidence="1">
    <location>
        <begin position="282"/>
        <end position="353"/>
    </location>
</feature>
<dbReference type="InParanoid" id="A0A6P7FEL5"/>
<name>A0A6P7FEL5_DIAVI</name>
<feature type="compositionally biased region" description="Low complexity" evidence="1">
    <location>
        <begin position="35"/>
        <end position="48"/>
    </location>
</feature>
<protein>
    <submittedName>
        <fullName evidence="2">Uncharacterized protein LOC114327368</fullName>
    </submittedName>
</protein>
<feature type="region of interest" description="Disordered" evidence="1">
    <location>
        <begin position="28"/>
        <end position="48"/>
    </location>
</feature>
<proteinExistence type="predicted"/>
<reference evidence="2" key="1">
    <citation type="submission" date="2025-08" db="UniProtKB">
        <authorList>
            <consortium name="RefSeq"/>
        </authorList>
    </citation>
    <scope>IDENTIFICATION</scope>
    <source>
        <tissue evidence="2">Whole insect</tissue>
    </source>
</reference>